<dbReference type="PANTHER" id="PTHR30290:SF83">
    <property type="entry name" value="ABC TRANSPORTER SUBSTRATE-BINDING PROTEIN"/>
    <property type="match status" value="1"/>
</dbReference>
<dbReference type="GO" id="GO:0015833">
    <property type="term" value="P:peptide transport"/>
    <property type="evidence" value="ECO:0007669"/>
    <property type="project" value="TreeGrafter"/>
</dbReference>
<dbReference type="InterPro" id="IPR039424">
    <property type="entry name" value="SBP_5"/>
</dbReference>
<feature type="domain" description="Solute-binding protein family 5" evidence="3">
    <location>
        <begin position="77"/>
        <end position="462"/>
    </location>
</feature>
<evidence type="ECO:0000256" key="1">
    <source>
        <dbReference type="SAM" id="MobiDB-lite"/>
    </source>
</evidence>
<evidence type="ECO:0000259" key="3">
    <source>
        <dbReference type="Pfam" id="PF00496"/>
    </source>
</evidence>
<organism evidence="4 5">
    <name type="scientific">Saccharothrix australiensis</name>
    <dbReference type="NCBI Taxonomy" id="2072"/>
    <lineage>
        <taxon>Bacteria</taxon>
        <taxon>Bacillati</taxon>
        <taxon>Actinomycetota</taxon>
        <taxon>Actinomycetes</taxon>
        <taxon>Pseudonocardiales</taxon>
        <taxon>Pseudonocardiaceae</taxon>
        <taxon>Saccharothrix</taxon>
    </lineage>
</organism>
<dbReference type="InterPro" id="IPR030678">
    <property type="entry name" value="Peptide/Ni-bd"/>
</dbReference>
<keyword evidence="5" id="KW-1185">Reference proteome</keyword>
<dbReference type="Proteomes" id="UP000282084">
    <property type="component" value="Unassembled WGS sequence"/>
</dbReference>
<dbReference type="PROSITE" id="PS51257">
    <property type="entry name" value="PROKAR_LIPOPROTEIN"/>
    <property type="match status" value="1"/>
</dbReference>
<dbReference type="Pfam" id="PF00496">
    <property type="entry name" value="SBP_bac_5"/>
    <property type="match status" value="1"/>
</dbReference>
<dbReference type="PIRSF" id="PIRSF002741">
    <property type="entry name" value="MppA"/>
    <property type="match status" value="1"/>
</dbReference>
<dbReference type="GO" id="GO:1904680">
    <property type="term" value="F:peptide transmembrane transporter activity"/>
    <property type="evidence" value="ECO:0007669"/>
    <property type="project" value="TreeGrafter"/>
</dbReference>
<feature type="region of interest" description="Disordered" evidence="1">
    <location>
        <begin position="142"/>
        <end position="163"/>
    </location>
</feature>
<evidence type="ECO:0000313" key="4">
    <source>
        <dbReference type="EMBL" id="RKT52524.1"/>
    </source>
</evidence>
<sequence>MSRALLVPAAVAVALVAAGCGTPETSTGANTEAGISIFNTEPENPLVPGNTTEVGGSHVLDPMFTGLVEYRSEDAQPVNAMAESIQTDDSKLFTVKIKKGWTFHDGSPVTAKSFVDAWNWTAYGPNATQGASFFSQIEGYQDVNPKDPDGADGPQQAPAPTADKLSGLKVVDEHTFTITLSEPFAVFPVTVGYEVFAPLPEAFFKDRQAFEAHPIGNGPFKFVSRTVGTDIKLTRFDDYKGEDKPKFKDLTLKIYQSRESAYADLVANNLDFMEELPPNALAGKKYETDLGDRVVSRETLNNQTIAFPFYTKPYDNASLRRAISMSINREEITQRIYEGSRKPADGWVHPLMKGYRAGQCGQHCEYNPEKAKEEFAKSGYTGEIVLLSNTDGGHQEWAEAVANSIKNTLGVEARFVPSTSFGEFRQKVNAHEMTGMYRSGWIADYPSIENWLTPLFRTGASSNDGLYSNPAFDAKLAEADKAPSEAEAIKLYLEAERMLADDMPSIPLWTQNTIAGKSNRLKVANLHPFRKLDLDSVEVVA</sequence>
<dbReference type="GO" id="GO:0042597">
    <property type="term" value="C:periplasmic space"/>
    <property type="evidence" value="ECO:0007669"/>
    <property type="project" value="UniProtKB-ARBA"/>
</dbReference>
<dbReference type="Gene3D" id="3.40.190.10">
    <property type="entry name" value="Periplasmic binding protein-like II"/>
    <property type="match status" value="1"/>
</dbReference>
<evidence type="ECO:0000256" key="2">
    <source>
        <dbReference type="SAM" id="SignalP"/>
    </source>
</evidence>
<dbReference type="EMBL" id="RBXO01000001">
    <property type="protein sequence ID" value="RKT52524.1"/>
    <property type="molecule type" value="Genomic_DNA"/>
</dbReference>
<feature type="chain" id="PRO_5038808586" evidence="2">
    <location>
        <begin position="18"/>
        <end position="541"/>
    </location>
</feature>
<dbReference type="OrthoDB" id="9046151at2"/>
<accession>A0A495VTH7</accession>
<comment type="caution">
    <text evidence="4">The sequence shown here is derived from an EMBL/GenBank/DDBJ whole genome shotgun (WGS) entry which is preliminary data.</text>
</comment>
<reference evidence="4 5" key="1">
    <citation type="submission" date="2018-10" db="EMBL/GenBank/DDBJ databases">
        <title>Sequencing the genomes of 1000 actinobacteria strains.</title>
        <authorList>
            <person name="Klenk H.-P."/>
        </authorList>
    </citation>
    <scope>NUCLEOTIDE SEQUENCE [LARGE SCALE GENOMIC DNA]</scope>
    <source>
        <strain evidence="4 5">DSM 43800</strain>
    </source>
</reference>
<protein>
    <submittedName>
        <fullName evidence="4">Oligopeptide transport system substrate-binding protein</fullName>
    </submittedName>
</protein>
<dbReference type="Gene3D" id="3.90.76.10">
    <property type="entry name" value="Dipeptide-binding Protein, Domain 1"/>
    <property type="match status" value="1"/>
</dbReference>
<dbReference type="AlphaFoldDB" id="A0A495VTH7"/>
<dbReference type="RefSeq" id="WP_121002141.1">
    <property type="nucleotide sequence ID" value="NZ_RBXO01000001.1"/>
</dbReference>
<name>A0A495VTH7_9PSEU</name>
<proteinExistence type="predicted"/>
<dbReference type="CDD" id="cd00995">
    <property type="entry name" value="PBP2_NikA_DppA_OppA_like"/>
    <property type="match status" value="1"/>
</dbReference>
<dbReference type="PANTHER" id="PTHR30290">
    <property type="entry name" value="PERIPLASMIC BINDING COMPONENT OF ABC TRANSPORTER"/>
    <property type="match status" value="1"/>
</dbReference>
<dbReference type="SUPFAM" id="SSF53850">
    <property type="entry name" value="Periplasmic binding protein-like II"/>
    <property type="match status" value="1"/>
</dbReference>
<dbReference type="InterPro" id="IPR000914">
    <property type="entry name" value="SBP_5_dom"/>
</dbReference>
<gene>
    <name evidence="4" type="ORF">C8E97_1041</name>
</gene>
<evidence type="ECO:0000313" key="5">
    <source>
        <dbReference type="Proteomes" id="UP000282084"/>
    </source>
</evidence>
<dbReference type="Gene3D" id="3.10.105.10">
    <property type="entry name" value="Dipeptide-binding Protein, Domain 3"/>
    <property type="match status" value="1"/>
</dbReference>
<keyword evidence="2" id="KW-0732">Signal</keyword>
<feature type="signal peptide" evidence="2">
    <location>
        <begin position="1"/>
        <end position="17"/>
    </location>
</feature>
<dbReference type="GO" id="GO:0043190">
    <property type="term" value="C:ATP-binding cassette (ABC) transporter complex"/>
    <property type="evidence" value="ECO:0007669"/>
    <property type="project" value="InterPro"/>
</dbReference>